<evidence type="ECO:0000313" key="2">
    <source>
        <dbReference type="EnsemblMetazoa" id="GPPI025331-PA"/>
    </source>
</evidence>
<reference evidence="2" key="2">
    <citation type="submission" date="2020-05" db="UniProtKB">
        <authorList>
            <consortium name="EnsemblMetazoa"/>
        </authorList>
    </citation>
    <scope>IDENTIFICATION</scope>
    <source>
        <strain evidence="2">IAEA</strain>
    </source>
</reference>
<feature type="transmembrane region" description="Helical" evidence="1">
    <location>
        <begin position="152"/>
        <end position="171"/>
    </location>
</feature>
<dbReference type="EMBL" id="JXJN01011783">
    <property type="status" value="NOT_ANNOTATED_CDS"/>
    <property type="molecule type" value="Genomic_DNA"/>
</dbReference>
<dbReference type="Proteomes" id="UP000092460">
    <property type="component" value="Unassembled WGS sequence"/>
</dbReference>
<reference evidence="3" key="1">
    <citation type="submission" date="2015-01" db="EMBL/GenBank/DDBJ databases">
        <authorList>
            <person name="Aksoy S."/>
            <person name="Warren W."/>
            <person name="Wilson R.K."/>
        </authorList>
    </citation>
    <scope>NUCLEOTIDE SEQUENCE [LARGE SCALE GENOMIC DNA]</scope>
    <source>
        <strain evidence="3">IAEA</strain>
    </source>
</reference>
<accession>A0A1B0BC32</accession>
<evidence type="ECO:0000256" key="1">
    <source>
        <dbReference type="SAM" id="Phobius"/>
    </source>
</evidence>
<feature type="transmembrane region" description="Helical" evidence="1">
    <location>
        <begin position="178"/>
        <end position="197"/>
    </location>
</feature>
<dbReference type="EMBL" id="JXJN01011784">
    <property type="status" value="NOT_ANNOTATED_CDS"/>
    <property type="molecule type" value="Genomic_DNA"/>
</dbReference>
<feature type="transmembrane region" description="Helical" evidence="1">
    <location>
        <begin position="102"/>
        <end position="120"/>
    </location>
</feature>
<evidence type="ECO:0000313" key="3">
    <source>
        <dbReference type="Proteomes" id="UP000092460"/>
    </source>
</evidence>
<keyword evidence="1" id="KW-0472">Membrane</keyword>
<protein>
    <submittedName>
        <fullName evidence="2">Uncharacterized protein</fullName>
    </submittedName>
</protein>
<keyword evidence="3" id="KW-1185">Reference proteome</keyword>
<proteinExistence type="predicted"/>
<dbReference type="EMBL" id="JXJN01011782">
    <property type="status" value="NOT_ANNOTATED_CDS"/>
    <property type="molecule type" value="Genomic_DNA"/>
</dbReference>
<dbReference type="EMBL" id="JXJN01011781">
    <property type="status" value="NOT_ANNOTATED_CDS"/>
    <property type="molecule type" value="Genomic_DNA"/>
</dbReference>
<keyword evidence="1" id="KW-0812">Transmembrane</keyword>
<dbReference type="EnsemblMetazoa" id="GPPI025331-RA">
    <property type="protein sequence ID" value="GPPI025331-PA"/>
    <property type="gene ID" value="GPPI025331"/>
</dbReference>
<organism evidence="2 3">
    <name type="scientific">Glossina palpalis gambiensis</name>
    <dbReference type="NCBI Taxonomy" id="67801"/>
    <lineage>
        <taxon>Eukaryota</taxon>
        <taxon>Metazoa</taxon>
        <taxon>Ecdysozoa</taxon>
        <taxon>Arthropoda</taxon>
        <taxon>Hexapoda</taxon>
        <taxon>Insecta</taxon>
        <taxon>Pterygota</taxon>
        <taxon>Neoptera</taxon>
        <taxon>Endopterygota</taxon>
        <taxon>Diptera</taxon>
        <taxon>Brachycera</taxon>
        <taxon>Muscomorpha</taxon>
        <taxon>Hippoboscoidea</taxon>
        <taxon>Glossinidae</taxon>
        <taxon>Glossina</taxon>
    </lineage>
</organism>
<feature type="transmembrane region" description="Helical" evidence="1">
    <location>
        <begin position="209"/>
        <end position="234"/>
    </location>
</feature>
<name>A0A1B0BC32_9MUSC</name>
<keyword evidence="1" id="KW-1133">Transmembrane helix</keyword>
<sequence length="285" mass="30172">MATSQEYCSQKQNGTTTKLLQKFIHGKDFAYKIGSSSVAISRYKSDVFNSFKNCGVYCDCRRLMASSSSKAKPSSFFSNSSRRRLSSDSLSLRKKIPLPKKVFCLGLPTTLAFMVMFNFSCSSSVPPFVPFPVDDVDDVGGTSVDPSGTHSVIASSSSVVLSVVFSVDFSLGSSHSVVTALAVVVVNCVNSVVFVMHSSSFEGASVSDFAASVVVVAVVVVVVVVVVVALLSVITHSVVLSDFSLVVVMHGVVVVSKSPGIDSVSQITGDELELLELIIGITRLV</sequence>
<dbReference type="AlphaFoldDB" id="A0A1B0BC32"/>
<dbReference type="VEuPathDB" id="VectorBase:GPPI025331"/>